<sequence length="287" mass="31163">MNQSSLYLRGLLLSLTLSLAGCASLVSSAASNFSDNLSAAVLNQNDPQTVRDGAPSYLLLLDSFIEGNPENPDVLAAAAQLYASYGAVFATEPGRSARLTERARSYGGKALCLSFAPSCNWREMDFEAFEQTLDELKPRNAEYLLAYSVASLAWIRAHSDDWNALAELPHMEAMLTRYLDIGEPTAAASVYSYLGILATLRPPALGGKPEEGRAYFERAVELTGGADLGVKLEFARGYARLMYDRDLHDRLLQEVLAADPVVDGFTLTNVLAQQDAAALLESADDYF</sequence>
<feature type="chain" id="PRO_5008260409" description="DUF4034 domain-containing protein" evidence="1">
    <location>
        <begin position="30"/>
        <end position="287"/>
    </location>
</feature>
<dbReference type="Pfam" id="PF16811">
    <property type="entry name" value="TAtT"/>
    <property type="match status" value="1"/>
</dbReference>
<evidence type="ECO:0000256" key="1">
    <source>
        <dbReference type="SAM" id="SignalP"/>
    </source>
</evidence>
<dbReference type="EMBL" id="CP016268">
    <property type="protein sequence ID" value="ANO53164.1"/>
    <property type="molecule type" value="Genomic_DNA"/>
</dbReference>
<proteinExistence type="predicted"/>
<dbReference type="STRING" id="1548547.BA177_10660"/>
<accession>A0A193LL80</accession>
<keyword evidence="3" id="KW-1185">Reference proteome</keyword>
<evidence type="ECO:0008006" key="4">
    <source>
        <dbReference type="Google" id="ProtNLM"/>
    </source>
</evidence>
<name>A0A193LL80_9GAMM</name>
<evidence type="ECO:0000313" key="3">
    <source>
        <dbReference type="Proteomes" id="UP000092695"/>
    </source>
</evidence>
<dbReference type="AlphaFoldDB" id="A0A193LL80"/>
<dbReference type="InterPro" id="IPR038537">
    <property type="entry name" value="TatT_sf"/>
</dbReference>
<keyword evidence="1" id="KW-0732">Signal</keyword>
<organism evidence="2 3">
    <name type="scientific">Woeseia oceani</name>
    <dbReference type="NCBI Taxonomy" id="1548547"/>
    <lineage>
        <taxon>Bacteria</taxon>
        <taxon>Pseudomonadati</taxon>
        <taxon>Pseudomonadota</taxon>
        <taxon>Gammaproteobacteria</taxon>
        <taxon>Woeseiales</taxon>
        <taxon>Woeseiaceae</taxon>
        <taxon>Woeseia</taxon>
    </lineage>
</organism>
<feature type="signal peptide" evidence="1">
    <location>
        <begin position="1"/>
        <end position="29"/>
    </location>
</feature>
<dbReference type="InterPro" id="IPR031823">
    <property type="entry name" value="TatT"/>
</dbReference>
<dbReference type="Gene3D" id="1.25.40.920">
    <property type="entry name" value="TRAP transporter T-component"/>
    <property type="match status" value="1"/>
</dbReference>
<gene>
    <name evidence="2" type="ORF">BA177_10660</name>
</gene>
<dbReference type="Proteomes" id="UP000092695">
    <property type="component" value="Chromosome"/>
</dbReference>
<protein>
    <recommendedName>
        <fullName evidence="4">DUF4034 domain-containing protein</fullName>
    </recommendedName>
</protein>
<dbReference type="KEGG" id="woc:BA177_10660"/>
<evidence type="ECO:0000313" key="2">
    <source>
        <dbReference type="EMBL" id="ANO53164.1"/>
    </source>
</evidence>
<reference evidence="2 3" key="1">
    <citation type="submission" date="2016-06" db="EMBL/GenBank/DDBJ databases">
        <title>Complete genome sequence of a deep-branching marine Gamma Proteobacterium Woeseia oceani type strain XK5.</title>
        <authorList>
            <person name="Mu D."/>
            <person name="Du Z."/>
        </authorList>
    </citation>
    <scope>NUCLEOTIDE SEQUENCE [LARGE SCALE GENOMIC DNA]</scope>
    <source>
        <strain evidence="2 3">XK5</strain>
    </source>
</reference>